<dbReference type="PROSITE" id="PS50292">
    <property type="entry name" value="PEROXIDASE_3"/>
    <property type="match status" value="1"/>
</dbReference>
<dbReference type="Gene3D" id="1.10.640.10">
    <property type="entry name" value="Haem peroxidase domain superfamily, animal type"/>
    <property type="match status" value="1"/>
</dbReference>
<reference evidence="1 2" key="1">
    <citation type="submission" date="2024-05" db="EMBL/GenBank/DDBJ databases">
        <title>Genome sequencing and assembly of Indian major carp, Cirrhinus mrigala (Hamilton, 1822).</title>
        <authorList>
            <person name="Mohindra V."/>
            <person name="Chowdhury L.M."/>
            <person name="Lal K."/>
            <person name="Jena J.K."/>
        </authorList>
    </citation>
    <scope>NUCLEOTIDE SEQUENCE [LARGE SCALE GENOMIC DNA]</scope>
    <source>
        <strain evidence="1">CM1030</strain>
        <tissue evidence="1">Blood</tissue>
    </source>
</reference>
<feature type="non-terminal residue" evidence="1">
    <location>
        <position position="83"/>
    </location>
</feature>
<organism evidence="1 2">
    <name type="scientific">Cirrhinus mrigala</name>
    <name type="common">Mrigala</name>
    <dbReference type="NCBI Taxonomy" id="683832"/>
    <lineage>
        <taxon>Eukaryota</taxon>
        <taxon>Metazoa</taxon>
        <taxon>Chordata</taxon>
        <taxon>Craniata</taxon>
        <taxon>Vertebrata</taxon>
        <taxon>Euteleostomi</taxon>
        <taxon>Actinopterygii</taxon>
        <taxon>Neopterygii</taxon>
        <taxon>Teleostei</taxon>
        <taxon>Ostariophysi</taxon>
        <taxon>Cypriniformes</taxon>
        <taxon>Cyprinidae</taxon>
        <taxon>Labeoninae</taxon>
        <taxon>Labeonini</taxon>
        <taxon>Cirrhinus</taxon>
    </lineage>
</organism>
<sequence length="83" mass="9392">MAAEVTLFCFLCFEVREVSNKIMHSSSMTVLEDSAYSQMLVDWGQYIDHDISFTPQSSSQRAFSLGQDCLHTCINADPCFPMQ</sequence>
<comment type="caution">
    <text evidence="1">The sequence shown here is derived from an EMBL/GenBank/DDBJ whole genome shotgun (WGS) entry which is preliminary data.</text>
</comment>
<dbReference type="PANTHER" id="PTHR11475">
    <property type="entry name" value="OXIDASE/PEROXIDASE"/>
    <property type="match status" value="1"/>
</dbReference>
<dbReference type="SUPFAM" id="SSF48113">
    <property type="entry name" value="Heme-dependent peroxidases"/>
    <property type="match status" value="1"/>
</dbReference>
<accession>A0ABD0P916</accession>
<dbReference type="InterPro" id="IPR010255">
    <property type="entry name" value="Haem_peroxidase_sf"/>
</dbReference>
<proteinExistence type="predicted"/>
<dbReference type="PANTHER" id="PTHR11475:SF60">
    <property type="entry name" value="THYROID PEROXIDASE"/>
    <property type="match status" value="1"/>
</dbReference>
<protein>
    <submittedName>
        <fullName evidence="1">Uncharacterized protein</fullName>
    </submittedName>
</protein>
<dbReference type="AlphaFoldDB" id="A0ABD0P916"/>
<keyword evidence="2" id="KW-1185">Reference proteome</keyword>
<dbReference type="InterPro" id="IPR037120">
    <property type="entry name" value="Haem_peroxidase_sf_animal"/>
</dbReference>
<dbReference type="EMBL" id="JAMKFB020000017">
    <property type="protein sequence ID" value="KAL0169501.1"/>
    <property type="molecule type" value="Genomic_DNA"/>
</dbReference>
<evidence type="ECO:0000313" key="2">
    <source>
        <dbReference type="Proteomes" id="UP001529510"/>
    </source>
</evidence>
<dbReference type="Proteomes" id="UP001529510">
    <property type="component" value="Unassembled WGS sequence"/>
</dbReference>
<name>A0ABD0P916_CIRMR</name>
<gene>
    <name evidence="1" type="ORF">M9458_034097</name>
</gene>
<dbReference type="Pfam" id="PF03098">
    <property type="entry name" value="An_peroxidase"/>
    <property type="match status" value="1"/>
</dbReference>
<evidence type="ECO:0000313" key="1">
    <source>
        <dbReference type="EMBL" id="KAL0169501.1"/>
    </source>
</evidence>
<dbReference type="InterPro" id="IPR019791">
    <property type="entry name" value="Haem_peroxidase_animal"/>
</dbReference>